<feature type="transmembrane region" description="Helical" evidence="10">
    <location>
        <begin position="1029"/>
        <end position="1048"/>
    </location>
</feature>
<feature type="transmembrane region" description="Helical" evidence="10">
    <location>
        <begin position="310"/>
        <end position="334"/>
    </location>
</feature>
<reference evidence="11" key="1">
    <citation type="submission" date="2020-05" db="EMBL/GenBank/DDBJ databases">
        <title>Evolutionary and genomic comparisons of hybrid uninucleate and nonhybrid Rhizoctonia fungi.</title>
        <authorList>
            <person name="Li C."/>
            <person name="Chen X."/>
        </authorList>
    </citation>
    <scope>NUCLEOTIDE SEQUENCE</scope>
    <source>
        <strain evidence="11">AG-1 IA</strain>
    </source>
</reference>
<feature type="transmembrane region" description="Helical" evidence="10">
    <location>
        <begin position="1136"/>
        <end position="1155"/>
    </location>
</feature>
<dbReference type="GO" id="GO:0035673">
    <property type="term" value="F:oligopeptide transmembrane transporter activity"/>
    <property type="evidence" value="ECO:0007669"/>
    <property type="project" value="InterPro"/>
</dbReference>
<dbReference type="GeneID" id="67030322"/>
<dbReference type="InterPro" id="IPR004813">
    <property type="entry name" value="OPT"/>
</dbReference>
<dbReference type="KEGG" id="rsx:RhiXN_08043"/>
<feature type="transmembrane region" description="Helical" evidence="10">
    <location>
        <begin position="643"/>
        <end position="660"/>
    </location>
</feature>
<feature type="transmembrane region" description="Helical" evidence="10">
    <location>
        <begin position="1092"/>
        <end position="1116"/>
    </location>
</feature>
<dbReference type="InterPro" id="IPR004648">
    <property type="entry name" value="Oligpept_transpt"/>
</dbReference>
<keyword evidence="4 10" id="KW-0812">Transmembrane</keyword>
<feature type="region of interest" description="Disordered" evidence="9">
    <location>
        <begin position="97"/>
        <end position="120"/>
    </location>
</feature>
<comment type="subcellular location">
    <subcellularLocation>
        <location evidence="1">Membrane</location>
        <topology evidence="1">Multi-pass membrane protein</topology>
    </subcellularLocation>
</comment>
<protein>
    <submittedName>
        <fullName evidence="11">OPT oligopeptide transporter protein</fullName>
    </submittedName>
</protein>
<feature type="transmembrane region" description="Helical" evidence="10">
    <location>
        <begin position="717"/>
        <end position="734"/>
    </location>
</feature>
<evidence type="ECO:0000256" key="2">
    <source>
        <dbReference type="ARBA" id="ARBA00008807"/>
    </source>
</evidence>
<gene>
    <name evidence="11" type="ORF">RhiXN_08043</name>
</gene>
<organism evidence="11 12">
    <name type="scientific">Rhizoctonia solani</name>
    <dbReference type="NCBI Taxonomy" id="456999"/>
    <lineage>
        <taxon>Eukaryota</taxon>
        <taxon>Fungi</taxon>
        <taxon>Dikarya</taxon>
        <taxon>Basidiomycota</taxon>
        <taxon>Agaricomycotina</taxon>
        <taxon>Agaricomycetes</taxon>
        <taxon>Cantharellales</taxon>
        <taxon>Ceratobasidiaceae</taxon>
        <taxon>Rhizoctonia</taxon>
    </lineage>
</organism>
<evidence type="ECO:0000256" key="8">
    <source>
        <dbReference type="ARBA" id="ARBA00023136"/>
    </source>
</evidence>
<feature type="transmembrane region" description="Helical" evidence="10">
    <location>
        <begin position="1274"/>
        <end position="1294"/>
    </location>
</feature>
<evidence type="ECO:0000313" key="12">
    <source>
        <dbReference type="Proteomes" id="UP000650533"/>
    </source>
</evidence>
<dbReference type="GO" id="GO:0016020">
    <property type="term" value="C:membrane"/>
    <property type="evidence" value="ECO:0007669"/>
    <property type="project" value="UniProtKB-SubCell"/>
</dbReference>
<feature type="transmembrane region" description="Helical" evidence="10">
    <location>
        <begin position="601"/>
        <end position="623"/>
    </location>
</feature>
<evidence type="ECO:0000256" key="7">
    <source>
        <dbReference type="ARBA" id="ARBA00022989"/>
    </source>
</evidence>
<feature type="transmembrane region" description="Helical" evidence="10">
    <location>
        <begin position="171"/>
        <end position="192"/>
    </location>
</feature>
<feature type="transmembrane region" description="Helical" evidence="10">
    <location>
        <begin position="991"/>
        <end position="1009"/>
    </location>
</feature>
<sequence length="1570" mass="175181">MRFSVNAKPVSLSDKPSSGSSDEFSRPWAIVGCRFPNRELPPISSTCSLPAPIPLLPLLVERRGRLFAMSTINVEKTSSSGSFDKKDPEIGMKVEPVSGAGSECSDPNLGGTQLDGLEEDSPYPEVRSAVANTDDPDMPCNTLRAWILGIIWAMILPGLNQFFYFRYPSVTIGNLVAQLLSFPMGRFLAFVLPRRRICGIDLNPGPFSIKEHVLITVMATVGSGSAYATDIVAVQRVYYGQIWNFGYQWMIVMSTQLIGFSIGGIARRFLVAPPSMIWPANLVYCALFNTLHSQQYAGAGSRGGISRERFFLFAFFGSFAWYFLPGYLFTALSYFSWVCWIAPNNVKVNQMFGVVHGLGMSLITFDWSQIAYIGSPLATPWWAEANVFGGFIFFFWFLTPILYTNTCRNVKRILNADATLNLAAYKAYSPLFLSTTFAISYGLSFASITATLVHAFLYYRKQIWTQARRSLSEQPDIHARLMSRYPQVPEWWYVVIFVPTVIFGLVSIEVWHTQMPVWAFFLALVIAFVYIIPIGMIQAITNQQVGLNVVTELVIGYALPGHPIAMMMFKTWGYITMAQALQFTSDFKLGHYMKIPPRPMFTAQVAATVIAGTVQLGVQAWMFTNIPGMCSTDQPDGFICPSTEVFGTASIVWGVIGPALQFSKGQLYYGLVFFFLFGTIAPVIPWAITRKYPNSFFKYINFPVILSGTGAIPPASAINYVPWAIVGFIFQYVIRRRHFQWWTKYNYVLSAGLDSGVAISIVVIFFCLQYPKNGTIGANNVLNWWGNTVYSNTADGLGTPLKVLAPGEKFGPSSCNERAFTLQSGPDLGLGEEADCLSSTAYPKHPLPPSLVERCNYLRLPYLSVMESIVNENTPRSTPSFDRKDSELGVKHEPVTSEVVAEVTGAQFDDPNLDPGRLGELEEDSPYPEVRSAVANTDDPDMPCSTIRAWMLGLVWAIVLPGLNQFFYFRYPSVTIGNLVAQLLSFPMGRFLAYILPDVMATVGAAQAYATDIVAVQRVFYGQTWNFGYQWMVVMSTQLIGFSIGGIARRFLVSPPSMIWPANLVYCALFNTLHSQQYAGAGSRGGISRERFFLFAFFGSFAWYFLPGYLFTALSYFSWVCWIAPNNVKVNQMFGVVHGLGMSLITFDWSQIAYIGSPLATPWWAEANVFGGFIFFFWFLTPILYYTNTCRNVKRILNADATLNLAAYKSYSPLFLSTTFAMSYGLSFASIIATLVHAFLYYRKQIWIQARRSLSEQPDIHARLMSRYPQVPEWWYALIFIPTVIFGIVAIEIWPTQMPVWAFFLALVISFVYIIPIGMIQAITNQQVGLNVITELVIGYALPGHPVAMMLFKTWGYISMAQALQFTSDFKLGHYMKIPPRPMFVAQVVATVIAGTTQLGVQAWMFTNIAGMCSEDQPDGFICPALRYLGQPQLFGLLSSHGQLHASIQTPSSSILISRSFSGTGSIPPASAINYVPWAIVGFIFQFLIRKRHFQWWAKYNYVLSAALDSGVAMSIIIIFFCLQYPKNGAIGANNVLTWWGNTVYDDTADSLGTPLRVLSPGEKFGPSVW</sequence>
<dbReference type="PANTHER" id="PTHR22601">
    <property type="entry name" value="ISP4 LIKE PROTEIN"/>
    <property type="match status" value="1"/>
</dbReference>
<feature type="transmembrane region" description="Helical" evidence="10">
    <location>
        <begin position="354"/>
        <end position="373"/>
    </location>
</feature>
<feature type="transmembrane region" description="Helical" evidence="10">
    <location>
        <begin position="1472"/>
        <end position="1489"/>
    </location>
</feature>
<evidence type="ECO:0000256" key="9">
    <source>
        <dbReference type="SAM" id="MobiDB-lite"/>
    </source>
</evidence>
<keyword evidence="3" id="KW-0813">Transport</keyword>
<feature type="transmembrane region" description="Helical" evidence="10">
    <location>
        <begin position="1167"/>
        <end position="1187"/>
    </location>
</feature>
<keyword evidence="6" id="KW-0653">Protein transport</keyword>
<comment type="similarity">
    <text evidence="2">Belongs to the oligopeptide OPT transporter family.</text>
</comment>
<feature type="transmembrane region" description="Helical" evidence="10">
    <location>
        <begin position="385"/>
        <end position="403"/>
    </location>
</feature>
<feature type="transmembrane region" description="Helical" evidence="10">
    <location>
        <begin position="491"/>
        <end position="511"/>
    </location>
</feature>
<evidence type="ECO:0000256" key="10">
    <source>
        <dbReference type="SAM" id="Phobius"/>
    </source>
</evidence>
<dbReference type="NCBIfam" id="TIGR00727">
    <property type="entry name" value="ISP4_OPT"/>
    <property type="match status" value="2"/>
</dbReference>
<feature type="transmembrane region" description="Helical" evidence="10">
    <location>
        <begin position="1221"/>
        <end position="1242"/>
    </location>
</feature>
<feature type="transmembrane region" description="Helical" evidence="10">
    <location>
        <begin position="667"/>
        <end position="688"/>
    </location>
</feature>
<feature type="transmembrane region" description="Helical" evidence="10">
    <location>
        <begin position="746"/>
        <end position="766"/>
    </location>
</feature>
<dbReference type="RefSeq" id="XP_043183244.1">
    <property type="nucleotide sequence ID" value="XM_043327859.1"/>
</dbReference>
<dbReference type="Pfam" id="PF03169">
    <property type="entry name" value="OPT"/>
    <property type="match status" value="3"/>
</dbReference>
<feature type="transmembrane region" description="Helical" evidence="10">
    <location>
        <begin position="949"/>
        <end position="971"/>
    </location>
</feature>
<dbReference type="Proteomes" id="UP000650533">
    <property type="component" value="Chromosome 9"/>
</dbReference>
<keyword evidence="7 10" id="KW-1133">Transmembrane helix</keyword>
<dbReference type="NCBIfam" id="TIGR00728">
    <property type="entry name" value="OPT_sfam"/>
    <property type="match status" value="3"/>
</dbReference>
<feature type="transmembrane region" description="Helical" evidence="10">
    <location>
        <begin position="438"/>
        <end position="459"/>
    </location>
</feature>
<evidence type="ECO:0000256" key="4">
    <source>
        <dbReference type="ARBA" id="ARBA00022692"/>
    </source>
</evidence>
<feature type="transmembrane region" description="Helical" evidence="10">
    <location>
        <begin position="145"/>
        <end position="165"/>
    </location>
</feature>
<evidence type="ECO:0000256" key="1">
    <source>
        <dbReference type="ARBA" id="ARBA00004141"/>
    </source>
</evidence>
<proteinExistence type="inferred from homology"/>
<feature type="transmembrane region" description="Helical" evidence="10">
    <location>
        <begin position="246"/>
        <end position="266"/>
    </location>
</feature>
<evidence type="ECO:0000313" key="11">
    <source>
        <dbReference type="EMBL" id="QRW23007.1"/>
    </source>
</evidence>
<feature type="compositionally biased region" description="Low complexity" evidence="9">
    <location>
        <begin position="11"/>
        <end position="22"/>
    </location>
</feature>
<keyword evidence="8 10" id="KW-0472">Membrane</keyword>
<accession>A0A8H8SZW3</accession>
<feature type="transmembrane region" description="Helical" evidence="10">
    <location>
        <begin position="1501"/>
        <end position="1521"/>
    </location>
</feature>
<dbReference type="EMBL" id="CP059666">
    <property type="protein sequence ID" value="QRW23007.1"/>
    <property type="molecule type" value="Genomic_DNA"/>
</dbReference>
<evidence type="ECO:0000256" key="5">
    <source>
        <dbReference type="ARBA" id="ARBA00022856"/>
    </source>
</evidence>
<feature type="transmembrane region" description="Helical" evidence="10">
    <location>
        <begin position="1300"/>
        <end position="1320"/>
    </location>
</feature>
<evidence type="ECO:0000256" key="3">
    <source>
        <dbReference type="ARBA" id="ARBA00022448"/>
    </source>
</evidence>
<feature type="region of interest" description="Disordered" evidence="9">
    <location>
        <begin position="1"/>
        <end position="24"/>
    </location>
</feature>
<keyword evidence="5" id="KW-0571">Peptide transport</keyword>
<name>A0A8H8SZW3_9AGAM</name>
<feature type="transmembrane region" description="Helical" evidence="10">
    <location>
        <begin position="517"/>
        <end position="537"/>
    </location>
</feature>
<dbReference type="GO" id="GO:0015031">
    <property type="term" value="P:protein transport"/>
    <property type="evidence" value="ECO:0007669"/>
    <property type="project" value="UniProtKB-KW"/>
</dbReference>
<feature type="transmembrane region" description="Helical" evidence="10">
    <location>
        <begin position="213"/>
        <end position="234"/>
    </location>
</feature>
<evidence type="ECO:0000256" key="6">
    <source>
        <dbReference type="ARBA" id="ARBA00022927"/>
    </source>
</evidence>